<dbReference type="AlphaFoldDB" id="A0A1H8KJX8"/>
<dbReference type="Proteomes" id="UP000199531">
    <property type="component" value="Unassembled WGS sequence"/>
</dbReference>
<name>A0A1H8KJX8_9BURK</name>
<evidence type="ECO:0000313" key="8">
    <source>
        <dbReference type="EMBL" id="SEN93290.1"/>
    </source>
</evidence>
<dbReference type="SUPFAM" id="SSF81342">
    <property type="entry name" value="Transmembrane di-heme cytochromes"/>
    <property type="match status" value="1"/>
</dbReference>
<evidence type="ECO:0000256" key="2">
    <source>
        <dbReference type="ARBA" id="ARBA00022475"/>
    </source>
</evidence>
<feature type="transmembrane region" description="Helical" evidence="6">
    <location>
        <begin position="224"/>
        <end position="244"/>
    </location>
</feature>
<dbReference type="PANTHER" id="PTHR30485">
    <property type="entry name" value="NI/FE-HYDROGENASE 1 B-TYPE CYTOCHROME SUBUNIT"/>
    <property type="match status" value="1"/>
</dbReference>
<keyword evidence="4 6" id="KW-1133">Transmembrane helix</keyword>
<keyword evidence="5 6" id="KW-0472">Membrane</keyword>
<dbReference type="GO" id="GO:0005886">
    <property type="term" value="C:plasma membrane"/>
    <property type="evidence" value="ECO:0007669"/>
    <property type="project" value="UniProtKB-SubCell"/>
</dbReference>
<protein>
    <submittedName>
        <fullName evidence="8">Cytochrome b</fullName>
    </submittedName>
</protein>
<feature type="transmembrane region" description="Helical" evidence="6">
    <location>
        <begin position="124"/>
        <end position="144"/>
    </location>
</feature>
<feature type="transmembrane region" description="Helical" evidence="6">
    <location>
        <begin position="171"/>
        <end position="192"/>
    </location>
</feature>
<evidence type="ECO:0000256" key="1">
    <source>
        <dbReference type="ARBA" id="ARBA00004651"/>
    </source>
</evidence>
<dbReference type="GO" id="GO:0020037">
    <property type="term" value="F:heme binding"/>
    <property type="evidence" value="ECO:0007669"/>
    <property type="project" value="TreeGrafter"/>
</dbReference>
<evidence type="ECO:0000256" key="4">
    <source>
        <dbReference type="ARBA" id="ARBA00022989"/>
    </source>
</evidence>
<feature type="domain" description="Cytochrome b561 bacterial/Ni-hydrogenase" evidence="7">
    <location>
        <begin position="33"/>
        <end position="203"/>
    </location>
</feature>
<keyword evidence="3 6" id="KW-0812">Transmembrane</keyword>
<evidence type="ECO:0000256" key="5">
    <source>
        <dbReference type="ARBA" id="ARBA00023136"/>
    </source>
</evidence>
<feature type="transmembrane region" description="Helical" evidence="6">
    <location>
        <begin position="68"/>
        <end position="89"/>
    </location>
</feature>
<dbReference type="InterPro" id="IPR051542">
    <property type="entry name" value="Hydrogenase_cytochrome"/>
</dbReference>
<dbReference type="InterPro" id="IPR016174">
    <property type="entry name" value="Di-haem_cyt_TM"/>
</dbReference>
<accession>A0A1H8KJX8</accession>
<dbReference type="Pfam" id="PF01292">
    <property type="entry name" value="Ni_hydr_CYTB"/>
    <property type="match status" value="1"/>
</dbReference>
<dbReference type="Gene3D" id="1.20.950.20">
    <property type="entry name" value="Transmembrane di-heme cytochromes, Chain C"/>
    <property type="match status" value="1"/>
</dbReference>
<dbReference type="GO" id="GO:0022904">
    <property type="term" value="P:respiratory electron transport chain"/>
    <property type="evidence" value="ECO:0007669"/>
    <property type="project" value="InterPro"/>
</dbReference>
<dbReference type="STRING" id="1121117.SAMN02745977_02380"/>
<evidence type="ECO:0000256" key="3">
    <source>
        <dbReference type="ARBA" id="ARBA00022692"/>
    </source>
</evidence>
<organism evidence="8 9">
    <name type="scientific">Brachymonas denitrificans DSM 15123</name>
    <dbReference type="NCBI Taxonomy" id="1121117"/>
    <lineage>
        <taxon>Bacteria</taxon>
        <taxon>Pseudomonadati</taxon>
        <taxon>Pseudomonadota</taxon>
        <taxon>Betaproteobacteria</taxon>
        <taxon>Burkholderiales</taxon>
        <taxon>Comamonadaceae</taxon>
        <taxon>Brachymonas</taxon>
    </lineage>
</organism>
<dbReference type="PANTHER" id="PTHR30485:SF2">
    <property type="entry name" value="BLL0597 PROTEIN"/>
    <property type="match status" value="1"/>
</dbReference>
<dbReference type="EMBL" id="FOCW01000011">
    <property type="protein sequence ID" value="SEN93290.1"/>
    <property type="molecule type" value="Genomic_DNA"/>
</dbReference>
<dbReference type="GO" id="GO:0009055">
    <property type="term" value="F:electron transfer activity"/>
    <property type="evidence" value="ECO:0007669"/>
    <property type="project" value="InterPro"/>
</dbReference>
<gene>
    <name evidence="8" type="ORF">SAMN02745977_02380</name>
</gene>
<evidence type="ECO:0000259" key="7">
    <source>
        <dbReference type="Pfam" id="PF01292"/>
    </source>
</evidence>
<feature type="transmembrane region" description="Helical" evidence="6">
    <location>
        <begin position="39"/>
        <end position="62"/>
    </location>
</feature>
<keyword evidence="9" id="KW-1185">Reference proteome</keyword>
<comment type="subcellular location">
    <subcellularLocation>
        <location evidence="1">Cell membrane</location>
        <topology evidence="1">Multi-pass membrane protein</topology>
    </subcellularLocation>
</comment>
<keyword evidence="2" id="KW-1003">Cell membrane</keyword>
<evidence type="ECO:0000313" key="9">
    <source>
        <dbReference type="Proteomes" id="UP000199531"/>
    </source>
</evidence>
<reference evidence="8 9" key="1">
    <citation type="submission" date="2016-10" db="EMBL/GenBank/DDBJ databases">
        <authorList>
            <person name="de Groot N.N."/>
        </authorList>
    </citation>
    <scope>NUCLEOTIDE SEQUENCE [LARGE SCALE GENOMIC DNA]</scope>
    <source>
        <strain evidence="8 9">DSM 15123</strain>
    </source>
</reference>
<evidence type="ECO:0000256" key="6">
    <source>
        <dbReference type="SAM" id="Phobius"/>
    </source>
</evidence>
<dbReference type="InterPro" id="IPR011577">
    <property type="entry name" value="Cyt_b561_bac/Ni-Hgenase"/>
</dbReference>
<sequence>MAAATLPCHSDYPIALPCYMTREPATTVPVRIWDLPTRLFHWALALLVVALVVTGSVGGLWMEWHLRAGMGVLALLLFRLVWGVIGGHWSRFANFIYSPARILRYLRGDSHALDDAGHSPMGALSVWAMLLVLAVQGVIGLFAYDDIAFSGPLAHLVSNDTVSTLTGLHKLAKPLIIALVLLHVGAIVFYRLSRKRNLVGPMLLGDKQLPPGTPASRDSAATRLLALLLFAACAGFMVWVSSLAGEMSASYM</sequence>
<proteinExistence type="predicted"/>